<proteinExistence type="predicted"/>
<organism evidence="2 3">
    <name type="scientific">Pseudogymnoascus verrucosus</name>
    <dbReference type="NCBI Taxonomy" id="342668"/>
    <lineage>
        <taxon>Eukaryota</taxon>
        <taxon>Fungi</taxon>
        <taxon>Dikarya</taxon>
        <taxon>Ascomycota</taxon>
        <taxon>Pezizomycotina</taxon>
        <taxon>Leotiomycetes</taxon>
        <taxon>Thelebolales</taxon>
        <taxon>Thelebolaceae</taxon>
        <taxon>Pseudogymnoascus</taxon>
    </lineage>
</organism>
<reference evidence="3" key="2">
    <citation type="journal article" date="2018" name="Nat. Commun.">
        <title>Extreme sensitivity to ultraviolet light in the fungal pathogen causing white-nose syndrome of bats.</title>
        <authorList>
            <person name="Palmer J.M."/>
            <person name="Drees K.P."/>
            <person name="Foster J.T."/>
            <person name="Lindner D.L."/>
        </authorList>
    </citation>
    <scope>NUCLEOTIDE SEQUENCE [LARGE SCALE GENOMIC DNA]</scope>
    <source>
        <strain evidence="3">UAMH 10579</strain>
    </source>
</reference>
<dbReference type="GeneID" id="28835228"/>
<evidence type="ECO:0000313" key="2">
    <source>
        <dbReference type="EMBL" id="OBU00198.1"/>
    </source>
</evidence>
<dbReference type="EMBL" id="KV460210">
    <property type="protein sequence ID" value="OBU00198.1"/>
    <property type="molecule type" value="Genomic_DNA"/>
</dbReference>
<dbReference type="AlphaFoldDB" id="A0A1B8GWJ6"/>
<evidence type="ECO:0000313" key="3">
    <source>
        <dbReference type="Proteomes" id="UP000091956"/>
    </source>
</evidence>
<gene>
    <name evidence="2" type="ORF">VE01_01842</name>
</gene>
<accession>A0A1B8GWJ6</accession>
<reference evidence="2 3" key="1">
    <citation type="submission" date="2016-03" db="EMBL/GenBank/DDBJ databases">
        <title>Comparative genomics of Pseudogymnoascus destructans, the fungus causing white-nose syndrome of bats.</title>
        <authorList>
            <person name="Palmer J.M."/>
            <person name="Drees K.P."/>
            <person name="Foster J.T."/>
            <person name="Lindner D.L."/>
        </authorList>
    </citation>
    <scope>NUCLEOTIDE SEQUENCE [LARGE SCALE GENOMIC DNA]</scope>
    <source>
        <strain evidence="2 3">UAMH 10579</strain>
    </source>
</reference>
<feature type="compositionally biased region" description="Low complexity" evidence="1">
    <location>
        <begin position="15"/>
        <end position="25"/>
    </location>
</feature>
<dbReference type="Proteomes" id="UP000091956">
    <property type="component" value="Unassembled WGS sequence"/>
</dbReference>
<protein>
    <submittedName>
        <fullName evidence="2">Uncharacterized protein</fullName>
    </submittedName>
</protein>
<evidence type="ECO:0000256" key="1">
    <source>
        <dbReference type="SAM" id="MobiDB-lite"/>
    </source>
</evidence>
<name>A0A1B8GWJ6_9PEZI</name>
<dbReference type="RefSeq" id="XP_018133930.1">
    <property type="nucleotide sequence ID" value="XM_018271357.2"/>
</dbReference>
<feature type="region of interest" description="Disordered" evidence="1">
    <location>
        <begin position="75"/>
        <end position="94"/>
    </location>
</feature>
<feature type="region of interest" description="Disordered" evidence="1">
    <location>
        <begin position="1"/>
        <end position="36"/>
    </location>
</feature>
<sequence>MPLSEIITSPPPSLPRSLSGASGSGISKEDTGGGYGKVSTRAWIWQERLLAERTIFFTPSALKFAAQTPEELGGQLCGAGPVPSSGGALPSGPQLQLYGAASGPGLQPGGLPELLWLGASGPEARKRG</sequence>
<keyword evidence="3" id="KW-1185">Reference proteome</keyword>